<evidence type="ECO:0000313" key="12">
    <source>
        <dbReference type="Proteomes" id="UP000646827"/>
    </source>
</evidence>
<evidence type="ECO:0000259" key="10">
    <source>
        <dbReference type="PROSITE" id="PS51713"/>
    </source>
</evidence>
<dbReference type="PANTHER" id="PTHR42698">
    <property type="entry name" value="GTPASE ERA"/>
    <property type="match status" value="1"/>
</dbReference>
<dbReference type="Proteomes" id="UP000646827">
    <property type="component" value="Unassembled WGS sequence"/>
</dbReference>
<dbReference type="Gene3D" id="3.40.50.300">
    <property type="entry name" value="P-loop containing nucleotide triphosphate hydrolases"/>
    <property type="match status" value="1"/>
</dbReference>
<feature type="domain" description="KH type-2" evidence="9">
    <location>
        <begin position="372"/>
        <end position="449"/>
    </location>
</feature>
<proteinExistence type="inferred from homology"/>
<dbReference type="NCBIfam" id="TIGR00231">
    <property type="entry name" value="small_GTP"/>
    <property type="match status" value="1"/>
</dbReference>
<dbReference type="GO" id="GO:0000028">
    <property type="term" value="P:ribosomal small subunit assembly"/>
    <property type="evidence" value="ECO:0007669"/>
    <property type="project" value="TreeGrafter"/>
</dbReference>
<evidence type="ECO:0000256" key="4">
    <source>
        <dbReference type="ARBA" id="ARBA00023134"/>
    </source>
</evidence>
<dbReference type="EMBL" id="JAEPRB010000033">
    <property type="protein sequence ID" value="KAG2225025.1"/>
    <property type="molecule type" value="Genomic_DNA"/>
</dbReference>
<protein>
    <recommendedName>
        <fullName evidence="13">GTP-binding protein Era</fullName>
    </recommendedName>
</protein>
<name>A0A8H7S8X5_9FUNG</name>
<keyword evidence="8" id="KW-0472">Membrane</keyword>
<feature type="region of interest" description="G1" evidence="6">
    <location>
        <begin position="173"/>
        <end position="180"/>
    </location>
</feature>
<feature type="region of interest" description="G3" evidence="6">
    <location>
        <begin position="220"/>
        <end position="223"/>
    </location>
</feature>
<dbReference type="InterPro" id="IPR009019">
    <property type="entry name" value="KH_sf_prok-type"/>
</dbReference>
<evidence type="ECO:0000256" key="7">
    <source>
        <dbReference type="RuleBase" id="RU003761"/>
    </source>
</evidence>
<dbReference type="GO" id="GO:0043024">
    <property type="term" value="F:ribosomal small subunit binding"/>
    <property type="evidence" value="ECO:0007669"/>
    <property type="project" value="TreeGrafter"/>
</dbReference>
<keyword evidence="4 6" id="KW-0342">GTP-binding</keyword>
<dbReference type="InterPro" id="IPR006073">
    <property type="entry name" value="GTP-bd"/>
</dbReference>
<feature type="region of interest" description="G2" evidence="6">
    <location>
        <begin position="199"/>
        <end position="203"/>
    </location>
</feature>
<evidence type="ECO:0000256" key="1">
    <source>
        <dbReference type="ARBA" id="ARBA00007921"/>
    </source>
</evidence>
<dbReference type="NCBIfam" id="TIGR00436">
    <property type="entry name" value="era"/>
    <property type="match status" value="1"/>
</dbReference>
<evidence type="ECO:0000256" key="6">
    <source>
        <dbReference type="PROSITE-ProRule" id="PRU01050"/>
    </source>
</evidence>
<feature type="region of interest" description="G5" evidence="6">
    <location>
        <begin position="320"/>
        <end position="322"/>
    </location>
</feature>
<dbReference type="GO" id="GO:0019843">
    <property type="term" value="F:rRNA binding"/>
    <property type="evidence" value="ECO:0007669"/>
    <property type="project" value="TreeGrafter"/>
</dbReference>
<dbReference type="HAMAP" id="MF_00367">
    <property type="entry name" value="GTPase_Era"/>
    <property type="match status" value="1"/>
</dbReference>
<dbReference type="GO" id="GO:0005525">
    <property type="term" value="F:GTP binding"/>
    <property type="evidence" value="ECO:0007669"/>
    <property type="project" value="UniProtKB-UniRule"/>
</dbReference>
<dbReference type="PROSITE" id="PS51713">
    <property type="entry name" value="G_ERA"/>
    <property type="match status" value="1"/>
</dbReference>
<dbReference type="AlphaFoldDB" id="A0A8H7S8X5"/>
<dbReference type="OrthoDB" id="188276at2759"/>
<keyword evidence="2 6" id="KW-0547">Nucleotide-binding</keyword>
<evidence type="ECO:0000256" key="5">
    <source>
        <dbReference type="PROSITE-ProRule" id="PRU00118"/>
    </source>
</evidence>
<dbReference type="Pfam" id="PF01926">
    <property type="entry name" value="MMR_HSR1"/>
    <property type="match status" value="1"/>
</dbReference>
<keyword evidence="8" id="KW-1133">Transmembrane helix</keyword>
<dbReference type="InterPro" id="IPR030388">
    <property type="entry name" value="G_ERA_dom"/>
</dbReference>
<dbReference type="SUPFAM" id="SSF52540">
    <property type="entry name" value="P-loop containing nucleoside triphosphate hydrolases"/>
    <property type="match status" value="1"/>
</dbReference>
<feature type="transmembrane region" description="Helical" evidence="8">
    <location>
        <begin position="12"/>
        <end position="36"/>
    </location>
</feature>
<dbReference type="InterPro" id="IPR004044">
    <property type="entry name" value="KH_dom_type_2"/>
</dbReference>
<dbReference type="InterPro" id="IPR005662">
    <property type="entry name" value="GTPase_Era-like"/>
</dbReference>
<dbReference type="CDD" id="cd04163">
    <property type="entry name" value="Era"/>
    <property type="match status" value="1"/>
</dbReference>
<dbReference type="InterPro" id="IPR027417">
    <property type="entry name" value="P-loop_NTPase"/>
</dbReference>
<dbReference type="Pfam" id="PF07650">
    <property type="entry name" value="KH_2"/>
    <property type="match status" value="1"/>
</dbReference>
<evidence type="ECO:0000313" key="11">
    <source>
        <dbReference type="EMBL" id="KAG2225025.1"/>
    </source>
</evidence>
<evidence type="ECO:0000256" key="2">
    <source>
        <dbReference type="ARBA" id="ARBA00022741"/>
    </source>
</evidence>
<dbReference type="PANTHER" id="PTHR42698:SF1">
    <property type="entry name" value="GTPASE ERA, MITOCHONDRIAL"/>
    <property type="match status" value="1"/>
</dbReference>
<sequence length="450" mass="51610">MLMEQVPLYFLINWLIIYTILSNALRINYFTFFLAINHVRSYAIMSRAKKQAGIPLYLIRPKGKSKIPKRPEQFSQEMKLTMEEEEEPIKKSSSGWVKAGLARRSVERRRVVEELTKEGMNQEGRGLGPLKPQRSFEQLKPRQPASLAERLVKVARKIQQPENPHLLRVAVVGAANAGKSTLVNTIVDENVSVVSQKAHTTRDRVLAVLTEDNYQVVFLDTPGVVPDNRHAKMNRTLVTTSWRSLDEADHVILLVDGQWALSSQEKKADKLLLERLGELKIPTTLIFNKMDLLDYAENELKDVKNQYESVCPSILKTLYVSALDGDGLDTLKKELFDKSKPKPWIYPSEQKSDMPDLKRVEELIRVEFFKRLHQYIPYMLKQENVGWTETDDGGLRIDQNVYVERDSQQRIVVGANGAVIDRVVSDARTQISKAFNRPVKLFIQVKTKKR</sequence>
<feature type="domain" description="Era-type G" evidence="10">
    <location>
        <begin position="165"/>
        <end position="342"/>
    </location>
</feature>
<evidence type="ECO:0000256" key="8">
    <source>
        <dbReference type="SAM" id="Phobius"/>
    </source>
</evidence>
<keyword evidence="8" id="KW-0812">Transmembrane</keyword>
<evidence type="ECO:0000256" key="3">
    <source>
        <dbReference type="ARBA" id="ARBA00022884"/>
    </source>
</evidence>
<evidence type="ECO:0008006" key="13">
    <source>
        <dbReference type="Google" id="ProtNLM"/>
    </source>
</evidence>
<comment type="caution">
    <text evidence="11">The sequence shown here is derived from an EMBL/GenBank/DDBJ whole genome shotgun (WGS) entry which is preliminary data.</text>
</comment>
<accession>A0A8H7S8X5</accession>
<dbReference type="PROSITE" id="PS50823">
    <property type="entry name" value="KH_TYPE_2"/>
    <property type="match status" value="1"/>
</dbReference>
<keyword evidence="3 5" id="KW-0694">RNA-binding</keyword>
<gene>
    <name evidence="11" type="ORF">INT45_003225</name>
</gene>
<organism evidence="11 12">
    <name type="scientific">Circinella minor</name>
    <dbReference type="NCBI Taxonomy" id="1195481"/>
    <lineage>
        <taxon>Eukaryota</taxon>
        <taxon>Fungi</taxon>
        <taxon>Fungi incertae sedis</taxon>
        <taxon>Mucoromycota</taxon>
        <taxon>Mucoromycotina</taxon>
        <taxon>Mucoromycetes</taxon>
        <taxon>Mucorales</taxon>
        <taxon>Lichtheimiaceae</taxon>
        <taxon>Circinella</taxon>
    </lineage>
</organism>
<dbReference type="CDD" id="cd22534">
    <property type="entry name" value="KH-II_Era"/>
    <property type="match status" value="1"/>
</dbReference>
<dbReference type="InterPro" id="IPR005225">
    <property type="entry name" value="Small_GTP-bd"/>
</dbReference>
<dbReference type="NCBIfam" id="NF000908">
    <property type="entry name" value="PRK00089.1"/>
    <property type="match status" value="1"/>
</dbReference>
<reference evidence="11 12" key="1">
    <citation type="submission" date="2020-12" db="EMBL/GenBank/DDBJ databases">
        <title>Metabolic potential, ecology and presence of endohyphal bacteria is reflected in genomic diversity of Mucoromycotina.</title>
        <authorList>
            <person name="Muszewska A."/>
            <person name="Okrasinska A."/>
            <person name="Steczkiewicz K."/>
            <person name="Drgas O."/>
            <person name="Orlowska M."/>
            <person name="Perlinska-Lenart U."/>
            <person name="Aleksandrzak-Piekarczyk T."/>
            <person name="Szatraj K."/>
            <person name="Zielenkiewicz U."/>
            <person name="Pilsyk S."/>
            <person name="Malc E."/>
            <person name="Mieczkowski P."/>
            <person name="Kruszewska J.S."/>
            <person name="Biernat P."/>
            <person name="Pawlowska J."/>
        </authorList>
    </citation>
    <scope>NUCLEOTIDE SEQUENCE [LARGE SCALE GENOMIC DNA]</scope>
    <source>
        <strain evidence="11 12">CBS 142.35</strain>
    </source>
</reference>
<comment type="similarity">
    <text evidence="1 6 7">Belongs to the TRAFAC class TrmE-Era-EngA-EngB-Septin-like GTPase superfamily. Era GTPase family.</text>
</comment>
<dbReference type="Gene3D" id="3.30.300.20">
    <property type="match status" value="1"/>
</dbReference>
<feature type="region of interest" description="G4" evidence="6">
    <location>
        <begin position="288"/>
        <end position="291"/>
    </location>
</feature>
<keyword evidence="12" id="KW-1185">Reference proteome</keyword>
<dbReference type="InterPro" id="IPR015946">
    <property type="entry name" value="KH_dom-like_a/b"/>
</dbReference>
<dbReference type="SUPFAM" id="SSF54814">
    <property type="entry name" value="Prokaryotic type KH domain (KH-domain type II)"/>
    <property type="match status" value="1"/>
</dbReference>
<evidence type="ECO:0000259" key="9">
    <source>
        <dbReference type="PROSITE" id="PS50823"/>
    </source>
</evidence>